<dbReference type="AlphaFoldDB" id="M5Q251"/>
<accession>M5Q251</accession>
<dbReference type="Pfam" id="PF07963">
    <property type="entry name" value="N_methyl"/>
    <property type="match status" value="1"/>
</dbReference>
<proteinExistence type="predicted"/>
<dbReference type="RefSeq" id="WP_005984575.1">
    <property type="nucleotide sequence ID" value="NZ_AOSV01000007.1"/>
</dbReference>
<evidence type="ECO:0000313" key="2">
    <source>
        <dbReference type="EMBL" id="EMG38146.1"/>
    </source>
</evidence>
<keyword evidence="1" id="KW-0812">Transmembrane</keyword>
<evidence type="ECO:0000256" key="1">
    <source>
        <dbReference type="SAM" id="Phobius"/>
    </source>
</evidence>
<dbReference type="NCBIfam" id="TIGR02532">
    <property type="entry name" value="IV_pilin_GFxxxE"/>
    <property type="match status" value="1"/>
</dbReference>
<gene>
    <name evidence="2" type="ORF">PCS_00971</name>
</gene>
<dbReference type="EMBL" id="AOSV01000007">
    <property type="protein sequence ID" value="EMG38146.1"/>
    <property type="molecule type" value="Genomic_DNA"/>
</dbReference>
<feature type="transmembrane region" description="Helical" evidence="1">
    <location>
        <begin position="35"/>
        <end position="58"/>
    </location>
</feature>
<sequence length="296" mass="32534">MRSGFSKNAGGPGRRGLCEGMIPPGRRRHIAQAGFTLLEVMIAAFVMAIAFTGLYGVYAGVMDVAEQVRGQGELLQTGRLVLRQIGDDLAGLHPPAEETQGQSQATQADQSQVVPLLAGGDREEELPDVSRDPDLARNFRRGRIVLELTTCSSLDFEDAVRGDKLVRVQYVLRPLEDTGMFDKDKPMQLVRKERLDPIIYPEDSVGDGWTEVELCDRVRELVLSFRARGGQKLDAWGTGGLGQPVEAKALPASAAVRLVLADEEGRREFTDWLSLDPELLQEDTQQVDSQQSEESS</sequence>
<dbReference type="InterPro" id="IPR012902">
    <property type="entry name" value="N_methyl_site"/>
</dbReference>
<comment type="caution">
    <text evidence="2">The sequence shown here is derived from an EMBL/GenBank/DDBJ whole genome shotgun (WGS) entry which is preliminary data.</text>
</comment>
<reference evidence="2 3" key="1">
    <citation type="journal article" date="2013" name="Genome Announc.">
        <title>Draft Genome Sequence for Desulfovibrio africanus Strain PCS.</title>
        <authorList>
            <person name="Brown S.D."/>
            <person name="Utturkar S.M."/>
            <person name="Arkin A.P."/>
            <person name="Deutschbauer A.M."/>
            <person name="Elias D.A."/>
            <person name="Hazen T.C."/>
            <person name="Chakraborty R."/>
        </authorList>
    </citation>
    <scope>NUCLEOTIDE SEQUENCE [LARGE SCALE GENOMIC DNA]</scope>
    <source>
        <strain evidence="2 3">PCS</strain>
    </source>
</reference>
<dbReference type="Proteomes" id="UP000011922">
    <property type="component" value="Unassembled WGS sequence"/>
</dbReference>
<keyword evidence="1" id="KW-0472">Membrane</keyword>
<name>M5Q251_DESAF</name>
<organism evidence="2 3">
    <name type="scientific">Desulfocurvibacter africanus PCS</name>
    <dbReference type="NCBI Taxonomy" id="1262666"/>
    <lineage>
        <taxon>Bacteria</taxon>
        <taxon>Pseudomonadati</taxon>
        <taxon>Thermodesulfobacteriota</taxon>
        <taxon>Desulfovibrionia</taxon>
        <taxon>Desulfovibrionales</taxon>
        <taxon>Desulfovibrionaceae</taxon>
        <taxon>Desulfocurvibacter</taxon>
    </lineage>
</organism>
<evidence type="ECO:0000313" key="3">
    <source>
        <dbReference type="Proteomes" id="UP000011922"/>
    </source>
</evidence>
<keyword evidence="1" id="KW-1133">Transmembrane helix</keyword>
<protein>
    <submittedName>
        <fullName evidence="2">Prepilin-type N-terminal cleavage/methylation domain-containing protein</fullName>
    </submittedName>
</protein>
<dbReference type="PATRIC" id="fig|1262666.3.peg.983"/>